<dbReference type="PANTHER" id="PTHR43861:SF3">
    <property type="entry name" value="PUTATIVE (AFU_ORTHOLOGUE AFUA_2G14390)-RELATED"/>
    <property type="match status" value="1"/>
</dbReference>
<gene>
    <name evidence="3" type="ordered locus">MROS_1219</name>
</gene>
<name>I7A3J9_MELRP</name>
<dbReference type="EMBL" id="CP003557">
    <property type="protein sequence ID" value="AFN74456.1"/>
    <property type="molecule type" value="Genomic_DNA"/>
</dbReference>
<dbReference type="InterPro" id="IPR041698">
    <property type="entry name" value="Methyltransf_25"/>
</dbReference>
<proteinExistence type="predicted"/>
<dbReference type="GO" id="GO:0008168">
    <property type="term" value="F:methyltransferase activity"/>
    <property type="evidence" value="ECO:0007669"/>
    <property type="project" value="UniProtKB-KW"/>
</dbReference>
<dbReference type="OrthoDB" id="9789123at2"/>
<dbReference type="RefSeq" id="WP_014855891.1">
    <property type="nucleotide sequence ID" value="NC_018178.1"/>
</dbReference>
<dbReference type="Proteomes" id="UP000009011">
    <property type="component" value="Chromosome"/>
</dbReference>
<keyword evidence="1 3" id="KW-0808">Transferase</keyword>
<dbReference type="Gene3D" id="2.20.25.110">
    <property type="entry name" value="S-adenosyl-L-methionine-dependent methyltransferases"/>
    <property type="match status" value="1"/>
</dbReference>
<evidence type="ECO:0000256" key="1">
    <source>
        <dbReference type="ARBA" id="ARBA00022679"/>
    </source>
</evidence>
<reference evidence="3 4" key="1">
    <citation type="journal article" date="2013" name="PLoS ONE">
        <title>Genomic analysis of Melioribacter roseus, facultatively anaerobic organotrophic bacterium representing a novel deep lineage within Bacteriodetes/Chlorobi group.</title>
        <authorList>
            <person name="Kadnikov V.V."/>
            <person name="Mardanov A.V."/>
            <person name="Podosokorskaya O.A."/>
            <person name="Gavrilov S.N."/>
            <person name="Kublanov I.V."/>
            <person name="Beletsky A.V."/>
            <person name="Bonch-Osmolovskaya E.A."/>
            <person name="Ravin N.V."/>
        </authorList>
    </citation>
    <scope>NUCLEOTIDE SEQUENCE [LARGE SCALE GENOMIC DNA]</scope>
    <source>
        <strain evidence="4">JCM 17771 / P3M-2</strain>
    </source>
</reference>
<organism evidence="3 4">
    <name type="scientific">Melioribacter roseus (strain DSM 23840 / JCM 17771 / VKM B-2668 / P3M-2)</name>
    <dbReference type="NCBI Taxonomy" id="1191523"/>
    <lineage>
        <taxon>Bacteria</taxon>
        <taxon>Pseudomonadati</taxon>
        <taxon>Ignavibacteriota</taxon>
        <taxon>Ignavibacteria</taxon>
        <taxon>Ignavibacteriales</taxon>
        <taxon>Melioribacteraceae</taxon>
        <taxon>Melioribacter</taxon>
    </lineage>
</organism>
<dbReference type="HOGENOM" id="CLU_093172_0_0_10"/>
<dbReference type="eggNOG" id="COG2226">
    <property type="taxonomic scope" value="Bacteria"/>
</dbReference>
<dbReference type="SUPFAM" id="SSF53335">
    <property type="entry name" value="S-adenosyl-L-methionine-dependent methyltransferases"/>
    <property type="match status" value="1"/>
</dbReference>
<evidence type="ECO:0000259" key="2">
    <source>
        <dbReference type="Pfam" id="PF13649"/>
    </source>
</evidence>
<dbReference type="STRING" id="1191523.MROS_1219"/>
<dbReference type="GO" id="GO:0032259">
    <property type="term" value="P:methylation"/>
    <property type="evidence" value="ECO:0007669"/>
    <property type="project" value="UniProtKB-KW"/>
</dbReference>
<keyword evidence="3" id="KW-0489">Methyltransferase</keyword>
<evidence type="ECO:0000313" key="4">
    <source>
        <dbReference type="Proteomes" id="UP000009011"/>
    </source>
</evidence>
<protein>
    <submittedName>
        <fullName evidence="3">Methyltransferase type 11</fullName>
    </submittedName>
</protein>
<dbReference type="CDD" id="cd02440">
    <property type="entry name" value="AdoMet_MTases"/>
    <property type="match status" value="1"/>
</dbReference>
<dbReference type="Pfam" id="PF13649">
    <property type="entry name" value="Methyltransf_25"/>
    <property type="match status" value="1"/>
</dbReference>
<dbReference type="KEGG" id="mro:MROS_1219"/>
<evidence type="ECO:0000313" key="3">
    <source>
        <dbReference type="EMBL" id="AFN74456.1"/>
    </source>
</evidence>
<dbReference type="AlphaFoldDB" id="I7A3J9"/>
<dbReference type="PANTHER" id="PTHR43861">
    <property type="entry name" value="TRANS-ACONITATE 2-METHYLTRANSFERASE-RELATED"/>
    <property type="match status" value="1"/>
</dbReference>
<dbReference type="InterPro" id="IPR029063">
    <property type="entry name" value="SAM-dependent_MTases_sf"/>
</dbReference>
<accession>I7A3J9</accession>
<sequence>MKAEKFYDGISSFYDEMISFESNLARREEFYKKIFDTEKGKVADIGCGSGLDSIALAKSGFDVAAFDPSDKMIEALKRKAESFRLQIETGKFGMENIPGKFDDNFDYAVSMGNTIAHLNKKNLAEGIKRIYEILKPGGTLFLHQLNYDFFIKNSIRINSIKTGERIIIRFYDFGRKKARFNILEFAVGSPKDYRLHSVTHYIHNQEELKSMLAEAGFQSVAFYADMNLKPFENKISKEMFILCRK</sequence>
<feature type="domain" description="Methyltransferase" evidence="2">
    <location>
        <begin position="42"/>
        <end position="138"/>
    </location>
</feature>
<keyword evidence="4" id="KW-1185">Reference proteome</keyword>
<dbReference type="Gene3D" id="3.40.50.150">
    <property type="entry name" value="Vaccinia Virus protein VP39"/>
    <property type="match status" value="1"/>
</dbReference>